<reference evidence="1 2" key="1">
    <citation type="submission" date="2014-12" db="EMBL/GenBank/DDBJ databases">
        <title>Draft genome sequence of Paenibacillus kamchatkensis strain B-2647.</title>
        <authorList>
            <person name="Karlyshev A.V."/>
            <person name="Kudryashova E.B."/>
        </authorList>
    </citation>
    <scope>NUCLEOTIDE SEQUENCE [LARGE SCALE GENOMIC DNA]</scope>
    <source>
        <strain evidence="1 2">VKM B-2647</strain>
    </source>
</reference>
<keyword evidence="2" id="KW-1185">Reference proteome</keyword>
<gene>
    <name evidence="1" type="ORF">SD70_04360</name>
</gene>
<proteinExistence type="predicted"/>
<dbReference type="EMBL" id="JXAK01000005">
    <property type="protein sequence ID" value="KIL41854.1"/>
    <property type="molecule type" value="Genomic_DNA"/>
</dbReference>
<accession>A0ABR5ALE8</accession>
<evidence type="ECO:0000313" key="1">
    <source>
        <dbReference type="EMBL" id="KIL41854.1"/>
    </source>
</evidence>
<dbReference type="RefSeq" id="WP_041046013.1">
    <property type="nucleotide sequence ID" value="NZ_JXAK01000005.1"/>
</dbReference>
<evidence type="ECO:0000313" key="2">
    <source>
        <dbReference type="Proteomes" id="UP000031967"/>
    </source>
</evidence>
<sequence>MRNANCIYVSEAEKIRKTQCEQLLEVWAKLANISKEYCTINLVENMIQVGTAYKVMVKLFLPSLWGNKSIQNHLEVKPSDVFIMT</sequence>
<dbReference type="Proteomes" id="UP000031967">
    <property type="component" value="Unassembled WGS sequence"/>
</dbReference>
<protein>
    <submittedName>
        <fullName evidence="1">Uncharacterized protein</fullName>
    </submittedName>
</protein>
<organism evidence="1 2">
    <name type="scientific">Gordoniibacillus kamchatkensis</name>
    <dbReference type="NCBI Taxonomy" id="1590651"/>
    <lineage>
        <taxon>Bacteria</taxon>
        <taxon>Bacillati</taxon>
        <taxon>Bacillota</taxon>
        <taxon>Bacilli</taxon>
        <taxon>Bacillales</taxon>
        <taxon>Paenibacillaceae</taxon>
        <taxon>Gordoniibacillus</taxon>
    </lineage>
</organism>
<comment type="caution">
    <text evidence="1">The sequence shown here is derived from an EMBL/GenBank/DDBJ whole genome shotgun (WGS) entry which is preliminary data.</text>
</comment>
<name>A0ABR5ALE8_9BACL</name>